<gene>
    <name evidence="3" type="ORF">GKE44_09770</name>
</gene>
<dbReference type="GO" id="GO:0003677">
    <property type="term" value="F:DNA binding"/>
    <property type="evidence" value="ECO:0007669"/>
    <property type="project" value="InterPro"/>
</dbReference>
<dbReference type="SUPFAM" id="SSF110849">
    <property type="entry name" value="ParB/Sulfiredoxin"/>
    <property type="match status" value="1"/>
</dbReference>
<evidence type="ECO:0000259" key="2">
    <source>
        <dbReference type="SMART" id="SM00470"/>
    </source>
</evidence>
<organism evidence="3 4">
    <name type="scientific">Agathobacter rectalis</name>
    <dbReference type="NCBI Taxonomy" id="39491"/>
    <lineage>
        <taxon>Bacteria</taxon>
        <taxon>Bacillati</taxon>
        <taxon>Bacillota</taxon>
        <taxon>Clostridia</taxon>
        <taxon>Lachnospirales</taxon>
        <taxon>Lachnospiraceae</taxon>
        <taxon>Agathobacter</taxon>
    </lineage>
</organism>
<dbReference type="SUPFAM" id="SSF109709">
    <property type="entry name" value="KorB DNA-binding domain-like"/>
    <property type="match status" value="1"/>
</dbReference>
<dbReference type="InterPro" id="IPR003115">
    <property type="entry name" value="ParB_N"/>
</dbReference>
<dbReference type="GO" id="GO:0007059">
    <property type="term" value="P:chromosome segregation"/>
    <property type="evidence" value="ECO:0007669"/>
    <property type="project" value="TreeGrafter"/>
</dbReference>
<dbReference type="Pfam" id="PF02195">
    <property type="entry name" value="ParB_N"/>
    <property type="match status" value="1"/>
</dbReference>
<dbReference type="Gene3D" id="3.90.1530.30">
    <property type="match status" value="1"/>
</dbReference>
<dbReference type="CDD" id="cd16407">
    <property type="entry name" value="ParB_N_like"/>
    <property type="match status" value="1"/>
</dbReference>
<sequence>MASRVAGKIKLQSVDELLGVPDIAGTQEIEIGRIHAFPNHPFKVLDDEKMDTLVDSIRENGILNPVIVRPDQSGNYEMISGHRRLHAAVIVGLQKIPAIVKEMSDDEAIIKMVDANIQREEILPSERAFSFKMKMEAMKRRGYRSDLDANDSTSGTEFPKSDKWSRDIVGSEAGMTGRQVTKYIRLTELIPELLDYVDIKKITIAMAVDLSYLDEQVQKWVYEYFKENGFLKPVQVEALKNYPNLSNVTQFSVISIMNDALPKKSKESKLSFSAKKLDKYFPPQYSTKERENIIIQLLEQWSADQIQSE</sequence>
<feature type="domain" description="ParB-like N-terminal" evidence="2">
    <location>
        <begin position="27"/>
        <end position="117"/>
    </location>
</feature>
<reference evidence="3 4" key="1">
    <citation type="journal article" date="2019" name="Nat. Med.">
        <title>A library of human gut bacterial isolates paired with longitudinal multiomics data enables mechanistic microbiome research.</title>
        <authorList>
            <person name="Poyet M."/>
            <person name="Groussin M."/>
            <person name="Gibbons S.M."/>
            <person name="Avila-Pacheco J."/>
            <person name="Jiang X."/>
            <person name="Kearney S.M."/>
            <person name="Perrotta A.R."/>
            <person name="Berdy B."/>
            <person name="Zhao S."/>
            <person name="Lieberman T.D."/>
            <person name="Swanson P.K."/>
            <person name="Smith M."/>
            <person name="Roesemann S."/>
            <person name="Alexander J.E."/>
            <person name="Rich S.A."/>
            <person name="Livny J."/>
            <person name="Vlamakis H."/>
            <person name="Clish C."/>
            <person name="Bullock K."/>
            <person name="Deik A."/>
            <person name="Scott J."/>
            <person name="Pierce K.A."/>
            <person name="Xavier R.J."/>
            <person name="Alm E.J."/>
        </authorList>
    </citation>
    <scope>NUCLEOTIDE SEQUENCE [LARGE SCALE GENOMIC DNA]</scope>
    <source>
        <strain evidence="3 4">BIOML-A5</strain>
    </source>
</reference>
<dbReference type="InterPro" id="IPR036086">
    <property type="entry name" value="ParB/Sulfiredoxin_sf"/>
</dbReference>
<evidence type="ECO:0000256" key="1">
    <source>
        <dbReference type="ARBA" id="ARBA00006295"/>
    </source>
</evidence>
<dbReference type="AlphaFoldDB" id="A0A7X2MBF6"/>
<dbReference type="EMBL" id="WKQV01000012">
    <property type="protein sequence ID" value="MSD27436.1"/>
    <property type="molecule type" value="Genomic_DNA"/>
</dbReference>
<comment type="similarity">
    <text evidence="1">Belongs to the ParB family.</text>
</comment>
<evidence type="ECO:0000313" key="4">
    <source>
        <dbReference type="Proteomes" id="UP000465607"/>
    </source>
</evidence>
<dbReference type="PANTHER" id="PTHR33375:SF1">
    <property type="entry name" value="CHROMOSOME-PARTITIONING PROTEIN PARB-RELATED"/>
    <property type="match status" value="1"/>
</dbReference>
<dbReference type="InterPro" id="IPR050336">
    <property type="entry name" value="Chromosome_partition/occlusion"/>
</dbReference>
<name>A0A7X2MBF6_9FIRM</name>
<dbReference type="RefSeq" id="WP_154268852.1">
    <property type="nucleotide sequence ID" value="NZ_WKQO01000011.1"/>
</dbReference>
<dbReference type="Proteomes" id="UP000465607">
    <property type="component" value="Unassembled WGS sequence"/>
</dbReference>
<proteinExistence type="inferred from homology"/>
<dbReference type="InterPro" id="IPR004437">
    <property type="entry name" value="ParB/RepB/Spo0J"/>
</dbReference>
<dbReference type="PANTHER" id="PTHR33375">
    <property type="entry name" value="CHROMOSOME-PARTITIONING PROTEIN PARB-RELATED"/>
    <property type="match status" value="1"/>
</dbReference>
<evidence type="ECO:0000313" key="3">
    <source>
        <dbReference type="EMBL" id="MSD27436.1"/>
    </source>
</evidence>
<dbReference type="NCBIfam" id="TIGR00180">
    <property type="entry name" value="parB_part"/>
    <property type="match status" value="1"/>
</dbReference>
<dbReference type="SMART" id="SM00470">
    <property type="entry name" value="ParB"/>
    <property type="match status" value="1"/>
</dbReference>
<protein>
    <submittedName>
        <fullName evidence="3">ParB/RepB/Spo0J family partition protein</fullName>
    </submittedName>
</protein>
<dbReference type="Gene3D" id="1.10.10.2830">
    <property type="match status" value="1"/>
</dbReference>
<dbReference type="GO" id="GO:0005694">
    <property type="term" value="C:chromosome"/>
    <property type="evidence" value="ECO:0007669"/>
    <property type="project" value="TreeGrafter"/>
</dbReference>
<comment type="caution">
    <text evidence="3">The sequence shown here is derived from an EMBL/GenBank/DDBJ whole genome shotgun (WGS) entry which is preliminary data.</text>
</comment>
<accession>A0A7X2MBF6</accession>